<dbReference type="EMBL" id="ML976723">
    <property type="protein sequence ID" value="KAF1968191.1"/>
    <property type="molecule type" value="Genomic_DNA"/>
</dbReference>
<accession>A0A6A5UT86</accession>
<reference evidence="1" key="1">
    <citation type="journal article" date="2020" name="Stud. Mycol.">
        <title>101 Dothideomycetes genomes: a test case for predicting lifestyles and emergence of pathogens.</title>
        <authorList>
            <person name="Haridas S."/>
            <person name="Albert R."/>
            <person name="Binder M."/>
            <person name="Bloem J."/>
            <person name="Labutti K."/>
            <person name="Salamov A."/>
            <person name="Andreopoulos B."/>
            <person name="Baker S."/>
            <person name="Barry K."/>
            <person name="Bills G."/>
            <person name="Bluhm B."/>
            <person name="Cannon C."/>
            <person name="Castanera R."/>
            <person name="Culley D."/>
            <person name="Daum C."/>
            <person name="Ezra D."/>
            <person name="Gonzalez J."/>
            <person name="Henrissat B."/>
            <person name="Kuo A."/>
            <person name="Liang C."/>
            <person name="Lipzen A."/>
            <person name="Lutzoni F."/>
            <person name="Magnuson J."/>
            <person name="Mondo S."/>
            <person name="Nolan M."/>
            <person name="Ohm R."/>
            <person name="Pangilinan J."/>
            <person name="Park H.-J."/>
            <person name="Ramirez L."/>
            <person name="Alfaro M."/>
            <person name="Sun H."/>
            <person name="Tritt A."/>
            <person name="Yoshinaga Y."/>
            <person name="Zwiers L.-H."/>
            <person name="Turgeon B."/>
            <person name="Goodwin S."/>
            <person name="Spatafora J."/>
            <person name="Crous P."/>
            <person name="Grigoriev I."/>
        </authorList>
    </citation>
    <scope>NUCLEOTIDE SEQUENCE</scope>
    <source>
        <strain evidence="1">CBS 107.79</strain>
    </source>
</reference>
<dbReference type="AlphaFoldDB" id="A0A6A5UT86"/>
<evidence type="ECO:0000313" key="1">
    <source>
        <dbReference type="EMBL" id="KAF1968191.1"/>
    </source>
</evidence>
<evidence type="ECO:0000313" key="2">
    <source>
        <dbReference type="Proteomes" id="UP000800036"/>
    </source>
</evidence>
<gene>
    <name evidence="1" type="ORF">BU23DRAFT_268119</name>
</gene>
<protein>
    <submittedName>
        <fullName evidence="1">Uncharacterized protein</fullName>
    </submittedName>
</protein>
<dbReference type="OrthoDB" id="443772at2759"/>
<organism evidence="1 2">
    <name type="scientific">Bimuria novae-zelandiae CBS 107.79</name>
    <dbReference type="NCBI Taxonomy" id="1447943"/>
    <lineage>
        <taxon>Eukaryota</taxon>
        <taxon>Fungi</taxon>
        <taxon>Dikarya</taxon>
        <taxon>Ascomycota</taxon>
        <taxon>Pezizomycotina</taxon>
        <taxon>Dothideomycetes</taxon>
        <taxon>Pleosporomycetidae</taxon>
        <taxon>Pleosporales</taxon>
        <taxon>Massarineae</taxon>
        <taxon>Didymosphaeriaceae</taxon>
        <taxon>Bimuria</taxon>
    </lineage>
</organism>
<name>A0A6A5UT86_9PLEO</name>
<sequence length="254" mass="27415">MSDLFADDIIFDAPAPTVVIPPDDLSTPTVVPGTVFYLTISTPHTDTFEWHGPFTSFTPIIALVSGLVSASPSASTTFAAALKTVQKNGFTQLIIPDATRKAVEFMVLRVECELNAKVKGEVEEGHSVFTVVRTGPMALDIDALTGKVRSGKATGRATTSSIVGSYTARKEARAAAEAAMTSLIENESPRPTPKMSFPANDAGGGLIMAMNTRAKWEVRVFFETNTLRDAAERYDADELHREKGMKANLRYRGI</sequence>
<proteinExistence type="predicted"/>
<dbReference type="Proteomes" id="UP000800036">
    <property type="component" value="Unassembled WGS sequence"/>
</dbReference>
<keyword evidence="2" id="KW-1185">Reference proteome</keyword>